<dbReference type="SUPFAM" id="SSF50249">
    <property type="entry name" value="Nucleic acid-binding proteins"/>
    <property type="match status" value="1"/>
</dbReference>
<feature type="domain" description="S1 motif" evidence="1">
    <location>
        <begin position="132"/>
        <end position="205"/>
    </location>
</feature>
<dbReference type="PANTHER" id="PTHR10145">
    <property type="entry name" value="TRANSCRIPTION ELONGATION FACTOR SPT6"/>
    <property type="match status" value="1"/>
</dbReference>
<dbReference type="AlphaFoldDB" id="A0A2P6RIV7"/>
<dbReference type="GO" id="GO:0031491">
    <property type="term" value="F:nucleosome binding"/>
    <property type="evidence" value="ECO:0007669"/>
    <property type="project" value="TreeGrafter"/>
</dbReference>
<dbReference type="Gene3D" id="2.40.50.140">
    <property type="entry name" value="Nucleic acid-binding proteins"/>
    <property type="match status" value="1"/>
</dbReference>
<dbReference type="GO" id="GO:0008023">
    <property type="term" value="C:transcription elongation factor complex"/>
    <property type="evidence" value="ECO:0007669"/>
    <property type="project" value="TreeGrafter"/>
</dbReference>
<dbReference type="GO" id="GO:0003676">
    <property type="term" value="F:nucleic acid binding"/>
    <property type="evidence" value="ECO:0007669"/>
    <property type="project" value="InterPro"/>
</dbReference>
<dbReference type="InterPro" id="IPR042066">
    <property type="entry name" value="Spt6_death-like"/>
</dbReference>
<organism evidence="2 3">
    <name type="scientific">Rosa chinensis</name>
    <name type="common">China rose</name>
    <dbReference type="NCBI Taxonomy" id="74649"/>
    <lineage>
        <taxon>Eukaryota</taxon>
        <taxon>Viridiplantae</taxon>
        <taxon>Streptophyta</taxon>
        <taxon>Embryophyta</taxon>
        <taxon>Tracheophyta</taxon>
        <taxon>Spermatophyta</taxon>
        <taxon>Magnoliopsida</taxon>
        <taxon>eudicotyledons</taxon>
        <taxon>Gunneridae</taxon>
        <taxon>Pentapetalae</taxon>
        <taxon>rosids</taxon>
        <taxon>fabids</taxon>
        <taxon>Rosales</taxon>
        <taxon>Rosaceae</taxon>
        <taxon>Rosoideae</taxon>
        <taxon>Rosoideae incertae sedis</taxon>
        <taxon>Rosa</taxon>
    </lineage>
</organism>
<dbReference type="Proteomes" id="UP000238479">
    <property type="component" value="Chromosome 2"/>
</dbReference>
<accession>A0A2P6RIV7</accession>
<dbReference type="EMBL" id="PDCK01000040">
    <property type="protein sequence ID" value="PRQ46331.1"/>
    <property type="molecule type" value="Genomic_DNA"/>
</dbReference>
<dbReference type="SUPFAM" id="SSF47781">
    <property type="entry name" value="RuvA domain 2-like"/>
    <property type="match status" value="1"/>
</dbReference>
<keyword evidence="2" id="KW-0648">Protein biosynthesis</keyword>
<dbReference type="PANTHER" id="PTHR10145:SF6">
    <property type="entry name" value="TRANSCRIPTION ELONGATION FACTOR SPT6"/>
    <property type="match status" value="1"/>
</dbReference>
<dbReference type="GO" id="GO:0003746">
    <property type="term" value="F:translation elongation factor activity"/>
    <property type="evidence" value="ECO:0007669"/>
    <property type="project" value="UniProtKB-KW"/>
</dbReference>
<keyword evidence="3" id="KW-1185">Reference proteome</keyword>
<proteinExistence type="predicted"/>
<dbReference type="GO" id="GO:0140673">
    <property type="term" value="P:transcription elongation-coupled chromatin remodeling"/>
    <property type="evidence" value="ECO:0007669"/>
    <property type="project" value="InterPro"/>
</dbReference>
<dbReference type="Pfam" id="PF17674">
    <property type="entry name" value="HHH_9"/>
    <property type="match status" value="1"/>
</dbReference>
<keyword evidence="2" id="KW-0436">Ligase</keyword>
<protein>
    <submittedName>
        <fullName evidence="2">Putative transcription elongation factor Spt6, DNA ligase B, RNA-binding domain, S1</fullName>
    </submittedName>
</protein>
<dbReference type="InterPro" id="IPR012340">
    <property type="entry name" value="NA-bd_OB-fold"/>
</dbReference>
<dbReference type="GO" id="GO:0042393">
    <property type="term" value="F:histone binding"/>
    <property type="evidence" value="ECO:0007669"/>
    <property type="project" value="TreeGrafter"/>
</dbReference>
<comment type="caution">
    <text evidence="2">The sequence shown here is derived from an EMBL/GenBank/DDBJ whole genome shotgun (WGS) entry which is preliminary data.</text>
</comment>
<dbReference type="STRING" id="74649.A0A2P6RIV7"/>
<dbReference type="SMART" id="SM00316">
    <property type="entry name" value="S1"/>
    <property type="match status" value="1"/>
</dbReference>
<name>A0A2P6RIV7_ROSCH</name>
<dbReference type="InterPro" id="IPR003029">
    <property type="entry name" value="S1_domain"/>
</dbReference>
<dbReference type="InterPro" id="IPR010994">
    <property type="entry name" value="RuvA_2-like"/>
</dbReference>
<keyword evidence="2" id="KW-0251">Elongation factor</keyword>
<dbReference type="Pfam" id="PF21710">
    <property type="entry name" value="Spt6_S1"/>
    <property type="match status" value="1"/>
</dbReference>
<dbReference type="InterPro" id="IPR049540">
    <property type="entry name" value="Spt6-like_S1"/>
</dbReference>
<dbReference type="Gramene" id="PRQ46331">
    <property type="protein sequence ID" value="PRQ46331"/>
    <property type="gene ID" value="RchiOBHm_Chr2g0087921"/>
</dbReference>
<reference evidence="2 3" key="1">
    <citation type="journal article" date="2018" name="Nat. Genet.">
        <title>The Rosa genome provides new insights in the design of modern roses.</title>
        <authorList>
            <person name="Bendahmane M."/>
        </authorList>
    </citation>
    <scope>NUCLEOTIDE SEQUENCE [LARGE SCALE GENOMIC DNA]</scope>
    <source>
        <strain evidence="3">cv. Old Blush</strain>
    </source>
</reference>
<evidence type="ECO:0000259" key="1">
    <source>
        <dbReference type="SMART" id="SM00316"/>
    </source>
</evidence>
<dbReference type="InterPro" id="IPR041692">
    <property type="entry name" value="HHH_9"/>
</dbReference>
<gene>
    <name evidence="2" type="ORF">RchiOBHm_Chr2g0087921</name>
</gene>
<dbReference type="InterPro" id="IPR017072">
    <property type="entry name" value="TF_Spt6"/>
</dbReference>
<sequence>MGAWVYVNAVGFLRVRLSGMLAASSISSQFFALLDDTRIHPDLYCFAEQMARDVYGDMDVLVQSIRDLPSYLEKLDIEAYARSTGLHYMMQTLCCIREELIQGFQEWRKKYEEPSDDDMFYMMTGETRDTLSEGSIVQATIRRVLSKTAICTVGAGLICLLWRDDFKVDRREISDLSQVMKVGDTITCKIKSLRKKQWDVKLSSF</sequence>
<dbReference type="Gene3D" id="1.10.10.2740">
    <property type="entry name" value="Spt6, Death-like domain"/>
    <property type="match status" value="1"/>
</dbReference>
<dbReference type="GO" id="GO:0016874">
    <property type="term" value="F:ligase activity"/>
    <property type="evidence" value="ECO:0007669"/>
    <property type="project" value="UniProtKB-KW"/>
</dbReference>
<evidence type="ECO:0000313" key="3">
    <source>
        <dbReference type="Proteomes" id="UP000238479"/>
    </source>
</evidence>
<dbReference type="GO" id="GO:0034728">
    <property type="term" value="P:nucleosome organization"/>
    <property type="evidence" value="ECO:0007669"/>
    <property type="project" value="TreeGrafter"/>
</dbReference>
<evidence type="ECO:0000313" key="2">
    <source>
        <dbReference type="EMBL" id="PRQ46331.1"/>
    </source>
</evidence>